<dbReference type="AlphaFoldDB" id="A0A0G9HF94"/>
<dbReference type="PATRIC" id="fig|1440763.5.peg.2983"/>
<gene>
    <name evidence="1" type="ORF">BJI69_14345</name>
</gene>
<proteinExistence type="predicted"/>
<dbReference type="KEGG" id="lrz:BJI69_14345"/>
<accession>A0A0G9HF94</accession>
<dbReference type="Proteomes" id="UP000182987">
    <property type="component" value="Chromosome"/>
</dbReference>
<organism evidence="1 2">
    <name type="scientific">Luteibacter rhizovicinus DSM 16549</name>
    <dbReference type="NCBI Taxonomy" id="1440763"/>
    <lineage>
        <taxon>Bacteria</taxon>
        <taxon>Pseudomonadati</taxon>
        <taxon>Pseudomonadota</taxon>
        <taxon>Gammaproteobacteria</taxon>
        <taxon>Lysobacterales</taxon>
        <taxon>Rhodanobacteraceae</taxon>
        <taxon>Luteibacter</taxon>
    </lineage>
</organism>
<sequence length="220" mass="22819">MSLKFPNGAVFGISTAIAVAIAATAVSNANPAVATVPTGSIDEGDVLVLLSDWVDANNTAVEAGAVTVGASDTVKLLGFDSTDVSAFEAGKANARLAVASGFVDFSQQGDVSTSGGDQQFWTGQFLEAARQISVPTVKNAKVFTIPLFFDPKLPWYAAAKSADRKREPLVLRCKLPDGDVIYRYGYLSFDADPTTAANTPMGNTATFTALGDSVLVEAAA</sequence>
<reference evidence="2" key="1">
    <citation type="submission" date="2016-09" db="EMBL/GenBank/DDBJ databases">
        <authorList>
            <person name="Lysoe E."/>
        </authorList>
    </citation>
    <scope>NUCLEOTIDE SEQUENCE [LARGE SCALE GENOMIC DNA]</scope>
    <source>
        <strain evidence="2">LJ96T</strain>
    </source>
</reference>
<dbReference type="InterPro" id="IPR014918">
    <property type="entry name" value="Phage_tail_3"/>
</dbReference>
<name>A0A0G9HF94_9GAMM</name>
<evidence type="ECO:0000313" key="2">
    <source>
        <dbReference type="Proteomes" id="UP000182987"/>
    </source>
</evidence>
<dbReference type="RefSeq" id="WP_046966042.1">
    <property type="nucleotide sequence ID" value="NZ_CP017480.1"/>
</dbReference>
<dbReference type="EMBL" id="CP017480">
    <property type="protein sequence ID" value="APG04956.1"/>
    <property type="molecule type" value="Genomic_DNA"/>
</dbReference>
<evidence type="ECO:0000313" key="1">
    <source>
        <dbReference type="EMBL" id="APG04956.1"/>
    </source>
</evidence>
<dbReference type="Pfam" id="PF08813">
    <property type="entry name" value="Phage_tail_3"/>
    <property type="match status" value="1"/>
</dbReference>
<keyword evidence="2" id="KW-1185">Reference proteome</keyword>
<protein>
    <submittedName>
        <fullName evidence="1">Phage tail protein</fullName>
    </submittedName>
</protein>
<dbReference type="STRING" id="1440763.BJI69_14345"/>
<dbReference type="OrthoDB" id="6538688at2"/>